<evidence type="ECO:0000256" key="1">
    <source>
        <dbReference type="ARBA" id="ARBA00000085"/>
    </source>
</evidence>
<reference evidence="10 11" key="1">
    <citation type="journal article" date="2010" name="BMC Genomics">
        <title>Genome sequence of the pattern forming Paenibacillus vortex bacterium reveals potential for thriving in complex environments.</title>
        <authorList>
            <person name="Sirota-Madi A."/>
            <person name="Olender T."/>
            <person name="Helman Y."/>
            <person name="Ingham C."/>
            <person name="Brainis I."/>
            <person name="Roth D."/>
            <person name="Hagi E."/>
            <person name="Brodsky L."/>
            <person name="Leshkowitz D."/>
            <person name="Galatenko V."/>
            <person name="Nikolaev V."/>
            <person name="Mugasimangalam R.C."/>
            <person name="Bransburg-Zabary S."/>
            <person name="Gutnick D.L."/>
            <person name="Lancet D."/>
            <person name="Ben-Jacob E."/>
        </authorList>
    </citation>
    <scope>NUCLEOTIDE SEQUENCE [LARGE SCALE GENOMIC DNA]</scope>
    <source>
        <strain evidence="10 11">V453</strain>
    </source>
</reference>
<keyword evidence="4" id="KW-0808">Transferase</keyword>
<dbReference type="CDD" id="cd16917">
    <property type="entry name" value="HATPase_UhpB-NarQ-NarX-like"/>
    <property type="match status" value="1"/>
</dbReference>
<dbReference type="KEGG" id="pvo:PVOR_04118"/>
<dbReference type="GO" id="GO:0000155">
    <property type="term" value="F:phosphorelay sensor kinase activity"/>
    <property type="evidence" value="ECO:0007669"/>
    <property type="project" value="InterPro"/>
</dbReference>
<organism evidence="10 11">
    <name type="scientific">Paenibacillus vortex V453</name>
    <dbReference type="NCBI Taxonomy" id="715225"/>
    <lineage>
        <taxon>Bacteria</taxon>
        <taxon>Bacillati</taxon>
        <taxon>Bacillota</taxon>
        <taxon>Bacilli</taxon>
        <taxon>Bacillales</taxon>
        <taxon>Paenibacillaceae</taxon>
        <taxon>Paenibacillus</taxon>
    </lineage>
</organism>
<dbReference type="SUPFAM" id="SSF55781">
    <property type="entry name" value="GAF domain-like"/>
    <property type="match status" value="1"/>
</dbReference>
<evidence type="ECO:0000256" key="8">
    <source>
        <dbReference type="ARBA" id="ARBA00023012"/>
    </source>
</evidence>
<keyword evidence="3" id="KW-0597">Phosphoprotein</keyword>
<name>A0A2R9T0U6_9BACL</name>
<evidence type="ECO:0000256" key="2">
    <source>
        <dbReference type="ARBA" id="ARBA00012438"/>
    </source>
</evidence>
<accession>A0A2R9T0U6</accession>
<dbReference type="SUPFAM" id="SSF55874">
    <property type="entry name" value="ATPase domain of HSP90 chaperone/DNA topoisomerase II/histidine kinase"/>
    <property type="match status" value="1"/>
</dbReference>
<dbReference type="GO" id="GO:0016020">
    <property type="term" value="C:membrane"/>
    <property type="evidence" value="ECO:0007669"/>
    <property type="project" value="InterPro"/>
</dbReference>
<dbReference type="Proteomes" id="UP000003094">
    <property type="component" value="Unassembled WGS sequence"/>
</dbReference>
<keyword evidence="7" id="KW-0067">ATP-binding</keyword>
<dbReference type="PROSITE" id="PS50109">
    <property type="entry name" value="HIS_KIN"/>
    <property type="match status" value="1"/>
</dbReference>
<evidence type="ECO:0000256" key="5">
    <source>
        <dbReference type="ARBA" id="ARBA00022741"/>
    </source>
</evidence>
<dbReference type="InterPro" id="IPR005467">
    <property type="entry name" value="His_kinase_dom"/>
</dbReference>
<dbReference type="PANTHER" id="PTHR24421:SF10">
    <property type="entry name" value="NITRATE_NITRITE SENSOR PROTEIN NARQ"/>
    <property type="match status" value="1"/>
</dbReference>
<evidence type="ECO:0000313" key="11">
    <source>
        <dbReference type="Proteomes" id="UP000003094"/>
    </source>
</evidence>
<dbReference type="Gene3D" id="3.30.450.40">
    <property type="match status" value="1"/>
</dbReference>
<dbReference type="Pfam" id="PF02518">
    <property type="entry name" value="HATPase_c"/>
    <property type="match status" value="1"/>
</dbReference>
<sequence>MLYLESKLSRSVFTPQRLDVLKLLGSQCAISIANAKLYTGIQYLKENLEQQVEERTRSLERSMRETSAALAEASVYEERNRIAQEIHDIVGHTLTSTILQIEAGKRLLYKDMQGGVQRLNEAQDLVRHSLNEIRGSVHMLKEDKYADLANMLHELIRDTERNTGVIIHAAIHDLPEWLSTAYKKTIYHALQEGLTNGIRHGGSKEFHFSLMPVGDRLEFRLQDYGIGARMIVMGFGLKAMRERVEQLGGSLSVDSRPGQGCMLWIDLPYQMQWIGEKEWKKSRL</sequence>
<dbReference type="InterPro" id="IPR050482">
    <property type="entry name" value="Sensor_HK_TwoCompSys"/>
</dbReference>
<keyword evidence="5" id="KW-0547">Nucleotide-binding</keyword>
<evidence type="ECO:0000313" key="10">
    <source>
        <dbReference type="EMBL" id="EFU43254.1"/>
    </source>
</evidence>
<dbReference type="EMBL" id="ADHJ01000007">
    <property type="protein sequence ID" value="EFU43254.1"/>
    <property type="molecule type" value="Genomic_DNA"/>
</dbReference>
<dbReference type="PANTHER" id="PTHR24421">
    <property type="entry name" value="NITRATE/NITRITE SENSOR PROTEIN NARX-RELATED"/>
    <property type="match status" value="1"/>
</dbReference>
<dbReference type="AlphaFoldDB" id="A0A2R9T0U6"/>
<comment type="catalytic activity">
    <reaction evidence="1">
        <text>ATP + protein L-histidine = ADP + protein N-phospho-L-histidine.</text>
        <dbReference type="EC" id="2.7.13.3"/>
    </reaction>
</comment>
<evidence type="ECO:0000256" key="6">
    <source>
        <dbReference type="ARBA" id="ARBA00022777"/>
    </source>
</evidence>
<keyword evidence="6 10" id="KW-0418">Kinase</keyword>
<dbReference type="SMART" id="SM00387">
    <property type="entry name" value="HATPase_c"/>
    <property type="match status" value="1"/>
</dbReference>
<comment type="caution">
    <text evidence="10">The sequence shown here is derived from an EMBL/GenBank/DDBJ whole genome shotgun (WGS) entry which is preliminary data.</text>
</comment>
<dbReference type="Gene3D" id="3.30.565.10">
    <property type="entry name" value="Histidine kinase-like ATPase, C-terminal domain"/>
    <property type="match status" value="1"/>
</dbReference>
<gene>
    <name evidence="10" type="ORF">PVOR_04118</name>
</gene>
<dbReference type="InterPro" id="IPR011712">
    <property type="entry name" value="Sig_transdc_His_kin_sub3_dim/P"/>
</dbReference>
<evidence type="ECO:0000259" key="9">
    <source>
        <dbReference type="PROSITE" id="PS50109"/>
    </source>
</evidence>
<dbReference type="GO" id="GO:0005524">
    <property type="term" value="F:ATP binding"/>
    <property type="evidence" value="ECO:0007669"/>
    <property type="project" value="UniProtKB-KW"/>
</dbReference>
<proteinExistence type="predicted"/>
<evidence type="ECO:0000256" key="3">
    <source>
        <dbReference type="ARBA" id="ARBA00022553"/>
    </source>
</evidence>
<dbReference type="InterPro" id="IPR029016">
    <property type="entry name" value="GAF-like_dom_sf"/>
</dbReference>
<dbReference type="Gene3D" id="1.20.5.1930">
    <property type="match status" value="1"/>
</dbReference>
<dbReference type="RefSeq" id="WP_006207743.1">
    <property type="nucleotide sequence ID" value="NZ_ADHJ01000007.1"/>
</dbReference>
<dbReference type="EC" id="2.7.13.3" evidence="2"/>
<dbReference type="GO" id="GO:0046983">
    <property type="term" value="F:protein dimerization activity"/>
    <property type="evidence" value="ECO:0007669"/>
    <property type="project" value="InterPro"/>
</dbReference>
<protein>
    <recommendedName>
        <fullName evidence="2">histidine kinase</fullName>
        <ecNumber evidence="2">2.7.13.3</ecNumber>
    </recommendedName>
</protein>
<feature type="domain" description="Histidine kinase" evidence="9">
    <location>
        <begin position="89"/>
        <end position="271"/>
    </location>
</feature>
<evidence type="ECO:0000256" key="7">
    <source>
        <dbReference type="ARBA" id="ARBA00022840"/>
    </source>
</evidence>
<keyword evidence="8" id="KW-0902">Two-component regulatory system</keyword>
<dbReference type="Pfam" id="PF07730">
    <property type="entry name" value="HisKA_3"/>
    <property type="match status" value="1"/>
</dbReference>
<dbReference type="InterPro" id="IPR036890">
    <property type="entry name" value="HATPase_C_sf"/>
</dbReference>
<evidence type="ECO:0000256" key="4">
    <source>
        <dbReference type="ARBA" id="ARBA00022679"/>
    </source>
</evidence>
<dbReference type="InterPro" id="IPR003594">
    <property type="entry name" value="HATPase_dom"/>
</dbReference>
<keyword evidence="11" id="KW-1185">Reference proteome</keyword>